<sequence length="208" mass="22714">MILKWQSNNPHDEVHGDVIVEEEVFQFGRIPGEMRINPLPLHPFQSHTGRSDTGDSYLPPIQGGSRSYILPLTEATLSVQISTVALKRLTTRMVRPKPAGPEPQGSGPESPEPHWSVNTTIKHTAPQSPTHFWATAMSKLAMCAFGPTRCTTYNRSSQTGEYQSAGPPRAPVGVTILLSLTVFLNLVAEKMPSTSDAVPLIGRVRLLP</sequence>
<evidence type="ECO:0000313" key="3">
    <source>
        <dbReference type="EMBL" id="CAD7567493.1"/>
    </source>
</evidence>
<dbReference type="InterPro" id="IPR036719">
    <property type="entry name" value="Neuro-gated_channel_TM_sf"/>
</dbReference>
<name>A0A7R9IV14_TIMCA</name>
<organism evidence="3">
    <name type="scientific">Timema californicum</name>
    <name type="common">California timema</name>
    <name type="synonym">Walking stick</name>
    <dbReference type="NCBI Taxonomy" id="61474"/>
    <lineage>
        <taxon>Eukaryota</taxon>
        <taxon>Metazoa</taxon>
        <taxon>Ecdysozoa</taxon>
        <taxon>Arthropoda</taxon>
        <taxon>Hexapoda</taxon>
        <taxon>Insecta</taxon>
        <taxon>Pterygota</taxon>
        <taxon>Neoptera</taxon>
        <taxon>Polyneoptera</taxon>
        <taxon>Phasmatodea</taxon>
        <taxon>Timematodea</taxon>
        <taxon>Timematoidea</taxon>
        <taxon>Timematidae</taxon>
        <taxon>Timema</taxon>
    </lineage>
</organism>
<reference evidence="3" key="1">
    <citation type="submission" date="2020-11" db="EMBL/GenBank/DDBJ databases">
        <authorList>
            <person name="Tran Van P."/>
        </authorList>
    </citation>
    <scope>NUCLEOTIDE SEQUENCE</scope>
</reference>
<dbReference type="EMBL" id="OE179109">
    <property type="protein sequence ID" value="CAD7567493.1"/>
    <property type="molecule type" value="Genomic_DNA"/>
</dbReference>
<proteinExistence type="predicted"/>
<accession>A0A7R9IV14</accession>
<feature type="domain" description="Neurotransmitter-gated ion-channel transmembrane" evidence="2">
    <location>
        <begin position="164"/>
        <end position="202"/>
    </location>
</feature>
<dbReference type="GO" id="GO:0006811">
    <property type="term" value="P:monoatomic ion transport"/>
    <property type="evidence" value="ECO:0007669"/>
    <property type="project" value="InterPro"/>
</dbReference>
<gene>
    <name evidence="3" type="ORF">TCMB3V08_LOCUS291</name>
</gene>
<evidence type="ECO:0000259" key="2">
    <source>
        <dbReference type="Pfam" id="PF02932"/>
    </source>
</evidence>
<dbReference type="Pfam" id="PF02932">
    <property type="entry name" value="Neur_chan_memb"/>
    <property type="match status" value="1"/>
</dbReference>
<evidence type="ECO:0000256" key="1">
    <source>
        <dbReference type="SAM" id="MobiDB-lite"/>
    </source>
</evidence>
<dbReference type="InterPro" id="IPR038050">
    <property type="entry name" value="Neuro_actylchol_rec"/>
</dbReference>
<feature type="region of interest" description="Disordered" evidence="1">
    <location>
        <begin position="92"/>
        <end position="115"/>
    </location>
</feature>
<dbReference type="Gene3D" id="1.20.58.390">
    <property type="entry name" value="Neurotransmitter-gated ion-channel transmembrane domain"/>
    <property type="match status" value="1"/>
</dbReference>
<dbReference type="InterPro" id="IPR006029">
    <property type="entry name" value="Neurotrans-gated_channel_TM"/>
</dbReference>
<dbReference type="SUPFAM" id="SSF90112">
    <property type="entry name" value="Neurotransmitter-gated ion-channel transmembrane pore"/>
    <property type="match status" value="1"/>
</dbReference>
<dbReference type="AlphaFoldDB" id="A0A7R9IV14"/>
<dbReference type="CDD" id="cd19051">
    <property type="entry name" value="LGIC_TM_cation"/>
    <property type="match status" value="1"/>
</dbReference>
<protein>
    <submittedName>
        <fullName evidence="3">(California timema) hypothetical protein</fullName>
    </submittedName>
</protein>
<dbReference type="GO" id="GO:0016020">
    <property type="term" value="C:membrane"/>
    <property type="evidence" value="ECO:0007669"/>
    <property type="project" value="InterPro"/>
</dbReference>